<dbReference type="OrthoDB" id="9949315at2759"/>
<feature type="non-terminal residue" evidence="4">
    <location>
        <position position="1"/>
    </location>
</feature>
<feature type="non-terminal residue" evidence="4">
    <location>
        <position position="1018"/>
    </location>
</feature>
<dbReference type="PROSITE" id="PS50853">
    <property type="entry name" value="FN3"/>
    <property type="match status" value="2"/>
</dbReference>
<dbReference type="InterPro" id="IPR050617">
    <property type="entry name" value="E3_ligase_FN3/SPRY"/>
</dbReference>
<dbReference type="Gene3D" id="2.60.40.10">
    <property type="entry name" value="Immunoglobulins"/>
    <property type="match status" value="2"/>
</dbReference>
<evidence type="ECO:0000313" key="4">
    <source>
        <dbReference type="EMBL" id="NWI91144.1"/>
    </source>
</evidence>
<dbReference type="AlphaFoldDB" id="A0A851FHE6"/>
<proteinExistence type="predicted"/>
<evidence type="ECO:0000256" key="2">
    <source>
        <dbReference type="SAM" id="MobiDB-lite"/>
    </source>
</evidence>
<reference evidence="4" key="1">
    <citation type="submission" date="2019-10" db="EMBL/GenBank/DDBJ databases">
        <title>Bird 10,000 Genomes (B10K) Project - Family phase.</title>
        <authorList>
            <person name="Zhang G."/>
        </authorList>
    </citation>
    <scope>NUCLEOTIDE SEQUENCE</scope>
    <source>
        <strain evidence="4">B10K-DU-002-53</strain>
        <tissue evidence="4">Muscle</tissue>
    </source>
</reference>
<sequence>EQKDLFNIISEGYEILNIHAPTHISSVDQEESKHMPDKLEYLETNPSFKRKLADDGHGPLVSGRTTEISESSALAETASHELIELVKKDDVEETGETQQENPLLPENNDITADMDYFEKYTLIDDKSPIKPHFERPVSLSPVTEDPNEPMEEVKSFKEGTEVDTLEEFSLLEYLDEVFYGTTKGESKMQSYADAPKPLPLQKSIDSSSKSITYIEDEHKSPGTPLFDSEEEVLERSLLFPTTVATINPELLEEPPALSFLYKDLYAEAVGEKTKDETLSDEESGNSNASFPSRNSDTDDGTGIYFEKYILKDEIPSKIIEPQKNQIPEDESFSGGILAWSSENKQRQGPGGVQCAKTEVLPERDILERDKIQIEHDIQVTISKPMYAIPFGSKTILSGARTDTTEQGEEENVPVEMTEELPEHSSQQVYSQPVDYQGAAYQGADNRQEEQHDITAVPQMEKHFLCVRAPVEDNVVDQYSQEHLSCVPIIQQTEYPDLQRDEQYPDVFEDLTKSMDYDVITQEELLQDEVSSQFTHEELLFEDRDSFEHAVDSYEFVNEPEQRTPVELEDSGFVVMYPEKLAINIPKVESPQRELKKTQVDTYCYQCKCPIPAIDKLFGEHKDHEVTTLDDAATKMKDQLTELLRALEEKSMKIEEFVSDIELRFNSVEENCKKNADLLEKQNEEMLKKVVAQYDEKSENFEEVKKMKMEYLYEQIVNFQQTVDSAKETLETTVKEADEVDGFVFLNVNMFFLPNRLLSAMDTTLSLEKVPSAFSLFEHYADTPGQSNQHSSQHVAVPQTPTLVPQEPNSATSTSIAVYWAVNDGDAIDCFQVYCMEELQANKALVEEYRVTVKESHCILEDLEPDRCYSVWVMAVNGTGCSLPTEKAIFKTAPAVPTIKAEDCTVCWDTATVRWRAASESAESFILEYCRQHSPEGEGLSSFAGIKKPELKVSLEPNVNYFFYLRAVNTFGTSEQSEAALISTKGTRFRLLSDTAHPALQISSNATMIHLPEKTKLTG</sequence>
<dbReference type="Gene3D" id="3.30.160.60">
    <property type="entry name" value="Classic Zinc Finger"/>
    <property type="match status" value="1"/>
</dbReference>
<evidence type="ECO:0000256" key="1">
    <source>
        <dbReference type="SAM" id="Coils"/>
    </source>
</evidence>
<dbReference type="CDD" id="cd00063">
    <property type="entry name" value="FN3"/>
    <property type="match status" value="2"/>
</dbReference>
<feature type="compositionally biased region" description="Polar residues" evidence="2">
    <location>
        <begin position="284"/>
        <end position="294"/>
    </location>
</feature>
<dbReference type="Pfam" id="PF00041">
    <property type="entry name" value="fn3"/>
    <property type="match status" value="1"/>
</dbReference>
<dbReference type="PANTHER" id="PTHR24099:SF7">
    <property type="entry name" value="CARDIOMYOPATHY-ASSOCIATED PROTEIN 5"/>
    <property type="match status" value="1"/>
</dbReference>
<feature type="domain" description="Fibronectin type-III" evidence="3">
    <location>
        <begin position="895"/>
        <end position="986"/>
    </location>
</feature>
<evidence type="ECO:0000259" key="3">
    <source>
        <dbReference type="PROSITE" id="PS50853"/>
    </source>
</evidence>
<feature type="domain" description="Fibronectin type-III" evidence="3">
    <location>
        <begin position="796"/>
        <end position="894"/>
    </location>
</feature>
<dbReference type="InterPro" id="IPR013783">
    <property type="entry name" value="Ig-like_fold"/>
</dbReference>
<keyword evidence="5" id="KW-1185">Reference proteome</keyword>
<feature type="region of interest" description="Disordered" evidence="2">
    <location>
        <begin position="88"/>
        <end position="108"/>
    </location>
</feature>
<dbReference type="Proteomes" id="UP000633448">
    <property type="component" value="Unassembled WGS sequence"/>
</dbReference>
<feature type="region of interest" description="Disordered" evidence="2">
    <location>
        <begin position="272"/>
        <end position="299"/>
    </location>
</feature>
<feature type="coiled-coil region" evidence="1">
    <location>
        <begin position="629"/>
        <end position="688"/>
    </location>
</feature>
<dbReference type="SUPFAM" id="SSF49265">
    <property type="entry name" value="Fibronectin type III"/>
    <property type="match status" value="1"/>
</dbReference>
<evidence type="ECO:0000313" key="5">
    <source>
        <dbReference type="Proteomes" id="UP000633448"/>
    </source>
</evidence>
<protein>
    <submittedName>
        <fullName evidence="4">CMYA5 protein</fullName>
    </submittedName>
</protein>
<comment type="caution">
    <text evidence="4">The sequence shown here is derived from an EMBL/GenBank/DDBJ whole genome shotgun (WGS) entry which is preliminary data.</text>
</comment>
<gene>
    <name evidence="4" type="primary">Cmya5_0</name>
    <name evidence="4" type="ORF">PITSOR_R07396</name>
</gene>
<keyword evidence="1" id="KW-0175">Coiled coil</keyword>
<dbReference type="EMBL" id="WEKX01014624">
    <property type="protein sequence ID" value="NWI91144.1"/>
    <property type="molecule type" value="Genomic_DNA"/>
</dbReference>
<name>A0A851FHE6_PITSO</name>
<organism evidence="4 5">
    <name type="scientific">Pitta sordida</name>
    <name type="common">Hooded pitta</name>
    <dbReference type="NCBI Taxonomy" id="9163"/>
    <lineage>
        <taxon>Eukaryota</taxon>
        <taxon>Metazoa</taxon>
        <taxon>Chordata</taxon>
        <taxon>Craniata</taxon>
        <taxon>Vertebrata</taxon>
        <taxon>Euteleostomi</taxon>
        <taxon>Archelosauria</taxon>
        <taxon>Archosauria</taxon>
        <taxon>Dinosauria</taxon>
        <taxon>Saurischia</taxon>
        <taxon>Theropoda</taxon>
        <taxon>Coelurosauria</taxon>
        <taxon>Aves</taxon>
        <taxon>Neognathae</taxon>
        <taxon>Neoaves</taxon>
        <taxon>Telluraves</taxon>
        <taxon>Australaves</taxon>
        <taxon>Passeriformes</taxon>
        <taxon>Pittidae</taxon>
        <taxon>Pitta</taxon>
    </lineage>
</organism>
<dbReference type="InterPro" id="IPR036116">
    <property type="entry name" value="FN3_sf"/>
</dbReference>
<dbReference type="GO" id="GO:0005737">
    <property type="term" value="C:cytoplasm"/>
    <property type="evidence" value="ECO:0007669"/>
    <property type="project" value="TreeGrafter"/>
</dbReference>
<dbReference type="PANTHER" id="PTHR24099">
    <property type="entry name" value="E3 UBIQUITIN-PROTEIN LIGASE TRIM36-RELATED"/>
    <property type="match status" value="1"/>
</dbReference>
<dbReference type="SMART" id="SM00060">
    <property type="entry name" value="FN3"/>
    <property type="match status" value="2"/>
</dbReference>
<feature type="region of interest" description="Disordered" evidence="2">
    <location>
        <begin position="130"/>
        <end position="158"/>
    </location>
</feature>
<accession>A0A851FHE6</accession>
<dbReference type="SUPFAM" id="SSF57845">
    <property type="entry name" value="B-box zinc-binding domain"/>
    <property type="match status" value="1"/>
</dbReference>
<dbReference type="InterPro" id="IPR003961">
    <property type="entry name" value="FN3_dom"/>
</dbReference>